<dbReference type="InterPro" id="IPR014862">
    <property type="entry name" value="TrwC"/>
</dbReference>
<gene>
    <name evidence="3" type="ORF">A0U89_13785</name>
</gene>
<dbReference type="Pfam" id="PF13604">
    <property type="entry name" value="AAA_30"/>
    <property type="match status" value="1"/>
</dbReference>
<evidence type="ECO:0000313" key="4">
    <source>
        <dbReference type="Proteomes" id="UP000179145"/>
    </source>
</evidence>
<dbReference type="SUPFAM" id="SSF52540">
    <property type="entry name" value="P-loop containing nucleoside triphosphate hydrolases"/>
    <property type="match status" value="2"/>
</dbReference>
<dbReference type="OrthoDB" id="1826980at2"/>
<keyword evidence="3" id="KW-0614">Plasmid</keyword>
<feature type="region of interest" description="Disordered" evidence="1">
    <location>
        <begin position="672"/>
        <end position="693"/>
    </location>
</feature>
<protein>
    <submittedName>
        <fullName evidence="3">Conjugal transfer protein TraA</fullName>
    </submittedName>
</protein>
<reference evidence="3 4" key="1">
    <citation type="journal article" date="2016" name="Microb. Cell Fact.">
        <title>Dissection of exopolysaccharide biosynthesis in Kozakia baliensis.</title>
        <authorList>
            <person name="Brandt J.U."/>
            <person name="Jakob F."/>
            <person name="Behr J."/>
            <person name="Geissler A.J."/>
            <person name="Vogel R.F."/>
        </authorList>
    </citation>
    <scope>NUCLEOTIDE SEQUENCE [LARGE SCALE GENOMIC DNA]</scope>
    <source>
        <strain evidence="3 4">DSM 14400</strain>
        <plasmid evidence="4">Plasmid pkb14400_1</plasmid>
    </source>
</reference>
<feature type="domain" description="TrwC relaxase" evidence="2">
    <location>
        <begin position="28"/>
        <end position="343"/>
    </location>
</feature>
<evidence type="ECO:0000313" key="3">
    <source>
        <dbReference type="EMBL" id="AOX18391.1"/>
    </source>
</evidence>
<accession>A0A1D8UXQ8</accession>
<dbReference type="RefSeq" id="WP_070403875.1">
    <property type="nucleotide sequence ID" value="NZ_CP014675.1"/>
</dbReference>
<evidence type="ECO:0000259" key="2">
    <source>
        <dbReference type="Pfam" id="PF08751"/>
    </source>
</evidence>
<dbReference type="NCBIfam" id="NF041492">
    <property type="entry name" value="MobF"/>
    <property type="match status" value="1"/>
</dbReference>
<keyword evidence="4" id="KW-1185">Reference proteome</keyword>
<dbReference type="EMBL" id="CP014675">
    <property type="protein sequence ID" value="AOX18391.1"/>
    <property type="molecule type" value="Genomic_DNA"/>
</dbReference>
<dbReference type="KEGG" id="kba:A0U89_13785"/>
<organism evidence="3 4">
    <name type="scientific">Kozakia baliensis</name>
    <dbReference type="NCBI Taxonomy" id="153496"/>
    <lineage>
        <taxon>Bacteria</taxon>
        <taxon>Pseudomonadati</taxon>
        <taxon>Pseudomonadota</taxon>
        <taxon>Alphaproteobacteria</taxon>
        <taxon>Acetobacterales</taxon>
        <taxon>Acetobacteraceae</taxon>
        <taxon>Kozakia</taxon>
    </lineage>
</organism>
<dbReference type="Pfam" id="PF08751">
    <property type="entry name" value="TrwC"/>
    <property type="match status" value="1"/>
</dbReference>
<geneLocation type="plasmid" evidence="4">
    <name>pkb14400_1</name>
</geneLocation>
<dbReference type="AlphaFoldDB" id="A0A1D8UXQ8"/>
<dbReference type="Gene3D" id="3.40.50.300">
    <property type="entry name" value="P-loop containing nucleotide triphosphate hydrolases"/>
    <property type="match status" value="1"/>
</dbReference>
<dbReference type="Proteomes" id="UP000179145">
    <property type="component" value="Plasmid pKB14400_1"/>
</dbReference>
<sequence>MMTFRKISADCKGRLVTSYYTQELPDPEHDFRLEPDKVPDGDGARLTSYYTGRDSRAAWRPDMRQSIADVLGIDRFSPPQNEQLARLYEGRRADSGEPWSAHERKISAYDLTLAPHKSVTLAAEFASTPAESAAIWHAIDRAGDATMRYVARELGKARRGDGGKDGSQDGEVAWVSYRHTAARPTVEARDPGSDVTYLIDTPVGGDPHAHIHYTLFNAVVTDDGHVGSLDTKQLRSRVHEFGAFFQAVLADELRRIGIAQQYDAGEQATVISAVPQPISDFFSKGRRNVLKSAQDYATSQGLDWEDLSIEGKRRILSMSGLAARLDKDQDASDRDIWRRQADAMGWVDQSLMGKPIETGLNRHQRIEAAWQFAARHLEKEFETAAVIDHSKLRLYAARGLIATGINGGIRDIDEVVRMTERRGIDIRGEAVQLVCAVKGDRTRVTHNAQIRIEEELAMHVARAAQDRSGALDRTALDIAMQKSGLDFSSDHGQAQRKAVYVLGEGGAIASLSGVAGAGKTALLKPLVSAWRADTRHETGGRHVIGVANAWRQADALREAGIIETHALSPFLDRAERGEIALSRNTVIALDEVGQVGPRQMLRLLELQKASGMTLRFMGDREQAQSIEAGDALEIISRVLEKADKAELLSTVRQREERDRTIAALFRGEPPSREDLEAFQRKGKAANADTDAERDDDLRNRFHAEEVQRAIDMKRKDGTISLVSGDHDEVLAATARQYVERRDALRRDGKTISMSALTNQDAADLSRAVRKLLQERGEISRDERIVKAIDQRGEEYDMALAAGDRVRLYRRVYAVVDRKKITVGNNGDIVQVVRHTAEGVRLRRADGVETDVEWRRLADASSKRVLLGFGHALTVDSAQGITSDEHINAMPRGADLATGFTSYVAESRARGKTWTMISDAATFEAVRSKRALGDATKITSDDLWKHVASKMAHKPYKSLGMDLQHRRLEDRDKRVRELIVLGQRMETAEKQGRDLAQEARLTIRARQVERQSPRRLAEIDAQIRQLLKDVPVLMSDREQKLRRERAGYIVAPDRGARPSSKAPGM</sequence>
<name>A0A1D8UXQ8_9PROT</name>
<evidence type="ECO:0000256" key="1">
    <source>
        <dbReference type="SAM" id="MobiDB-lite"/>
    </source>
</evidence>
<proteinExistence type="predicted"/>
<dbReference type="SUPFAM" id="SSF55464">
    <property type="entry name" value="Origin of replication-binding domain, RBD-like"/>
    <property type="match status" value="1"/>
</dbReference>
<dbReference type="InterPro" id="IPR027417">
    <property type="entry name" value="P-loop_NTPase"/>
</dbReference>